<feature type="region of interest" description="Disordered" evidence="1">
    <location>
        <begin position="186"/>
        <end position="223"/>
    </location>
</feature>
<protein>
    <submittedName>
        <fullName evidence="2">Uncharacterized protein</fullName>
    </submittedName>
</protein>
<proteinExistence type="predicted"/>
<dbReference type="EMBL" id="QYUL01000002">
    <property type="protein sequence ID" value="RJF80958.1"/>
    <property type="molecule type" value="Genomic_DNA"/>
</dbReference>
<reference evidence="2 3" key="1">
    <citation type="submission" date="2018-09" db="EMBL/GenBank/DDBJ databases">
        <authorList>
            <person name="Zhu H."/>
        </authorList>
    </citation>
    <scope>NUCLEOTIDE SEQUENCE [LARGE SCALE GENOMIC DNA]</scope>
    <source>
        <strain evidence="2 3">K2W22B-5</strain>
    </source>
</reference>
<keyword evidence="3" id="KW-1185">Reference proteome</keyword>
<evidence type="ECO:0000256" key="1">
    <source>
        <dbReference type="SAM" id="MobiDB-lite"/>
    </source>
</evidence>
<dbReference type="Proteomes" id="UP000283458">
    <property type="component" value="Unassembled WGS sequence"/>
</dbReference>
<sequence length="223" mass="24455">MQGRGAPMMNGPAEERAEGSAGHNPTEEALEEDQGGQIQGDQPNVSPEEQAQYDQFMDQAFRLIYDQKSFPQVMKRLVATPDPVEGLAAVVVMVVQRLQDTAKQQGVQLSGDVLYHGGADLLADLADTAEKAGIHTFSPQELEKALYRALDLYRTMGQQSGQLDPRPFQQDWDVLQRADKAGRLDEVLPQFGKGRENRGDEPQPSGRRGLMPPQGVAQQQGGM</sequence>
<name>A0A418VUX2_9PROT</name>
<evidence type="ECO:0000313" key="3">
    <source>
        <dbReference type="Proteomes" id="UP000283458"/>
    </source>
</evidence>
<organism evidence="2 3">
    <name type="scientific">Azospirillum cavernae</name>
    <dbReference type="NCBI Taxonomy" id="2320860"/>
    <lineage>
        <taxon>Bacteria</taxon>
        <taxon>Pseudomonadati</taxon>
        <taxon>Pseudomonadota</taxon>
        <taxon>Alphaproteobacteria</taxon>
        <taxon>Rhodospirillales</taxon>
        <taxon>Azospirillaceae</taxon>
        <taxon>Azospirillum</taxon>
    </lineage>
</organism>
<evidence type="ECO:0000313" key="2">
    <source>
        <dbReference type="EMBL" id="RJF80958.1"/>
    </source>
</evidence>
<gene>
    <name evidence="2" type="ORF">D3877_12045</name>
</gene>
<dbReference type="AlphaFoldDB" id="A0A418VUX2"/>
<accession>A0A418VUX2</accession>
<comment type="caution">
    <text evidence="2">The sequence shown here is derived from an EMBL/GenBank/DDBJ whole genome shotgun (WGS) entry which is preliminary data.</text>
</comment>
<feature type="region of interest" description="Disordered" evidence="1">
    <location>
        <begin position="1"/>
        <end position="50"/>
    </location>
</feature>